<dbReference type="OrthoDB" id="9789777at2"/>
<proteinExistence type="predicted"/>
<feature type="domain" description="Isochorismatase-like" evidence="1">
    <location>
        <begin position="38"/>
        <end position="185"/>
    </location>
</feature>
<dbReference type="InterPro" id="IPR036380">
    <property type="entry name" value="Isochorismatase-like_sf"/>
</dbReference>
<dbReference type="SUPFAM" id="SSF52499">
    <property type="entry name" value="Isochorismatase-like hydrolases"/>
    <property type="match status" value="1"/>
</dbReference>
<evidence type="ECO:0000259" key="1">
    <source>
        <dbReference type="Pfam" id="PF00857"/>
    </source>
</evidence>
<dbReference type="AlphaFoldDB" id="A0A518JR08"/>
<dbReference type="EMBL" id="CP036348">
    <property type="protein sequence ID" value="QDV67968.1"/>
    <property type="molecule type" value="Genomic_DNA"/>
</dbReference>
<evidence type="ECO:0000313" key="3">
    <source>
        <dbReference type="Proteomes" id="UP000315082"/>
    </source>
</evidence>
<organism evidence="2 3">
    <name type="scientific">Rosistilla carotiformis</name>
    <dbReference type="NCBI Taxonomy" id="2528017"/>
    <lineage>
        <taxon>Bacteria</taxon>
        <taxon>Pseudomonadati</taxon>
        <taxon>Planctomycetota</taxon>
        <taxon>Planctomycetia</taxon>
        <taxon>Pirellulales</taxon>
        <taxon>Pirellulaceae</taxon>
        <taxon>Rosistilla</taxon>
    </lineage>
</organism>
<dbReference type="Gene3D" id="3.40.50.850">
    <property type="entry name" value="Isochorismatase-like"/>
    <property type="match status" value="1"/>
</dbReference>
<dbReference type="InterPro" id="IPR000868">
    <property type="entry name" value="Isochorismatase-like_dom"/>
</dbReference>
<reference evidence="2 3" key="1">
    <citation type="submission" date="2019-02" db="EMBL/GenBank/DDBJ databases">
        <title>Deep-cultivation of Planctomycetes and their phenomic and genomic characterization uncovers novel biology.</title>
        <authorList>
            <person name="Wiegand S."/>
            <person name="Jogler M."/>
            <person name="Boedeker C."/>
            <person name="Pinto D."/>
            <person name="Vollmers J."/>
            <person name="Rivas-Marin E."/>
            <person name="Kohn T."/>
            <person name="Peeters S.H."/>
            <person name="Heuer A."/>
            <person name="Rast P."/>
            <person name="Oberbeckmann S."/>
            <person name="Bunk B."/>
            <person name="Jeske O."/>
            <person name="Meyerdierks A."/>
            <person name="Storesund J.E."/>
            <person name="Kallscheuer N."/>
            <person name="Luecker S."/>
            <person name="Lage O.M."/>
            <person name="Pohl T."/>
            <person name="Merkel B.J."/>
            <person name="Hornburger P."/>
            <person name="Mueller R.-W."/>
            <person name="Bruemmer F."/>
            <person name="Labrenz M."/>
            <person name="Spormann A.M."/>
            <person name="Op den Camp H."/>
            <person name="Overmann J."/>
            <person name="Amann R."/>
            <person name="Jetten M.S.M."/>
            <person name="Mascher T."/>
            <person name="Medema M.H."/>
            <person name="Devos D.P."/>
            <person name="Kaster A.-K."/>
            <person name="Ovreas L."/>
            <person name="Rohde M."/>
            <person name="Galperin M.Y."/>
            <person name="Jogler C."/>
        </authorList>
    </citation>
    <scope>NUCLEOTIDE SEQUENCE [LARGE SCALE GENOMIC DNA]</scope>
    <source>
        <strain evidence="2 3">Poly24</strain>
    </source>
</reference>
<dbReference type="InterPro" id="IPR050993">
    <property type="entry name" value="Isochorismatase_domain"/>
</dbReference>
<dbReference type="KEGG" id="rcf:Poly24_16740"/>
<dbReference type="PANTHER" id="PTHR14119">
    <property type="entry name" value="HYDROLASE"/>
    <property type="match status" value="1"/>
</dbReference>
<gene>
    <name evidence="2" type="primary">phzD</name>
    <name evidence="2" type="ORF">Poly24_16740</name>
</gene>
<dbReference type="Pfam" id="PF00857">
    <property type="entry name" value="Isochorismatase"/>
    <property type="match status" value="1"/>
</dbReference>
<evidence type="ECO:0000313" key="2">
    <source>
        <dbReference type="EMBL" id="QDV67968.1"/>
    </source>
</evidence>
<dbReference type="GO" id="GO:0008908">
    <property type="term" value="F:isochorismatase activity"/>
    <property type="evidence" value="ECO:0007669"/>
    <property type="project" value="UniProtKB-EC"/>
</dbReference>
<name>A0A518JR08_9BACT</name>
<accession>A0A518JR08</accession>
<keyword evidence="2" id="KW-0378">Hydrolase</keyword>
<sequence>MSRTVGWFQRPANPCPHLMSPMDPTFRSSRLIDRTGSGLLVVDLQTKLLPGIDGSPQIIANTDRLCRAAELLSVPRTATVQYPQGLGPLASPLAERFPTPDEKLAFSGAGCESIAQLTAAHGLSQWIVVGIETHICVLQTTLDLLARQIDVFVVADAVGARGARDHQIALDRMQSEGATLVTTESVLFEWCQTAADPNFKQISAIVREG</sequence>
<keyword evidence="3" id="KW-1185">Reference proteome</keyword>
<dbReference type="EC" id="3.3.2.1" evidence="2"/>
<protein>
    <submittedName>
        <fullName evidence="2">Putative isochorismatase</fullName>
        <ecNumber evidence="2">3.3.2.1</ecNumber>
    </submittedName>
</protein>
<dbReference type="Proteomes" id="UP000315082">
    <property type="component" value="Chromosome"/>
</dbReference>
<dbReference type="PANTHER" id="PTHR14119:SF3">
    <property type="entry name" value="ISOCHORISMATASE DOMAIN-CONTAINING PROTEIN 2"/>
    <property type="match status" value="1"/>
</dbReference>